<name>A0A820N426_9BILA</name>
<protein>
    <submittedName>
        <fullName evidence="1">Uncharacterized protein</fullName>
    </submittedName>
</protein>
<comment type="caution">
    <text evidence="1">The sequence shown here is derived from an EMBL/GenBank/DDBJ whole genome shotgun (WGS) entry which is preliminary data.</text>
</comment>
<reference evidence="1" key="1">
    <citation type="submission" date="2021-02" db="EMBL/GenBank/DDBJ databases">
        <authorList>
            <person name="Nowell W R."/>
        </authorList>
    </citation>
    <scope>NUCLEOTIDE SEQUENCE</scope>
</reference>
<dbReference type="EMBL" id="CAJOBB010022217">
    <property type="protein sequence ID" value="CAF4382822.1"/>
    <property type="molecule type" value="Genomic_DNA"/>
</dbReference>
<accession>A0A820N426</accession>
<organism evidence="1 2">
    <name type="scientific">Adineta steineri</name>
    <dbReference type="NCBI Taxonomy" id="433720"/>
    <lineage>
        <taxon>Eukaryota</taxon>
        <taxon>Metazoa</taxon>
        <taxon>Spiralia</taxon>
        <taxon>Gnathifera</taxon>
        <taxon>Rotifera</taxon>
        <taxon>Eurotatoria</taxon>
        <taxon>Bdelloidea</taxon>
        <taxon>Adinetida</taxon>
        <taxon>Adinetidae</taxon>
        <taxon>Adineta</taxon>
    </lineage>
</organism>
<evidence type="ECO:0000313" key="2">
    <source>
        <dbReference type="Proteomes" id="UP000663868"/>
    </source>
</evidence>
<dbReference type="Proteomes" id="UP000663868">
    <property type="component" value="Unassembled WGS sequence"/>
</dbReference>
<sequence length="115" mass="13911">MIVCEKFVERSPAEFYPEYHVRMVQRHFETIMKDVRRSFVFPYDMNKWHQDEIGSYSDRLYFPDVSNNDKAQHHFFLRSNGFTALPRLIAVSIDGSLIENYQELMKNMEQVEYFN</sequence>
<proteinExistence type="predicted"/>
<dbReference type="AlphaFoldDB" id="A0A820N426"/>
<gene>
    <name evidence="1" type="ORF">KXQ929_LOCUS50011</name>
</gene>
<feature type="non-terminal residue" evidence="1">
    <location>
        <position position="115"/>
    </location>
</feature>
<evidence type="ECO:0000313" key="1">
    <source>
        <dbReference type="EMBL" id="CAF4382822.1"/>
    </source>
</evidence>
<feature type="non-terminal residue" evidence="1">
    <location>
        <position position="1"/>
    </location>
</feature>